<evidence type="ECO:0000313" key="3">
    <source>
        <dbReference type="Proteomes" id="UP000029385"/>
    </source>
</evidence>
<keyword evidence="3" id="KW-1185">Reference proteome</keyword>
<evidence type="ECO:0000256" key="1">
    <source>
        <dbReference type="SAM" id="SignalP"/>
    </source>
</evidence>
<accession>A0A091BIJ7</accession>
<reference evidence="2 3" key="1">
    <citation type="submission" date="2013-09" db="EMBL/GenBank/DDBJ databases">
        <title>Genome sequencing of Arenimonas oryziterrae.</title>
        <authorList>
            <person name="Chen F."/>
            <person name="Wang G."/>
        </authorList>
    </citation>
    <scope>NUCLEOTIDE SEQUENCE [LARGE SCALE GENOMIC DNA]</scope>
    <source>
        <strain evidence="2 3">YC6267</strain>
    </source>
</reference>
<dbReference type="EMBL" id="AVCI01000003">
    <property type="protein sequence ID" value="KFN44170.1"/>
    <property type="molecule type" value="Genomic_DNA"/>
</dbReference>
<name>A0A091BIJ7_9GAMM</name>
<dbReference type="OrthoDB" id="6898737at2"/>
<proteinExistence type="predicted"/>
<dbReference type="AlphaFoldDB" id="A0A091BIJ7"/>
<organism evidence="2 3">
    <name type="scientific">Arenimonas oryziterrae DSM 21050 = YC6267</name>
    <dbReference type="NCBI Taxonomy" id="1121015"/>
    <lineage>
        <taxon>Bacteria</taxon>
        <taxon>Pseudomonadati</taxon>
        <taxon>Pseudomonadota</taxon>
        <taxon>Gammaproteobacteria</taxon>
        <taxon>Lysobacterales</taxon>
        <taxon>Lysobacteraceae</taxon>
        <taxon>Arenimonas</taxon>
    </lineage>
</organism>
<evidence type="ECO:0000313" key="2">
    <source>
        <dbReference type="EMBL" id="KFN44170.1"/>
    </source>
</evidence>
<dbReference type="PATRIC" id="fig|1121015.4.peg.902"/>
<sequence length="111" mass="12219">MKRIVFAAALALVASSALASDLVIKNKSLWDIHRIYLSSSDDDSWGEDQLDDDILKSGQTLRLHGVSCDSYDVKLVDEDGDVCELRGVKLCGDEAWTIDDDALLSCQRNSN</sequence>
<gene>
    <name evidence="2" type="ORF">N789_07065</name>
</gene>
<dbReference type="RefSeq" id="WP_022969481.1">
    <property type="nucleotide sequence ID" value="NZ_ATVD01000003.1"/>
</dbReference>
<feature type="signal peptide" evidence="1">
    <location>
        <begin position="1"/>
        <end position="19"/>
    </location>
</feature>
<feature type="chain" id="PRO_5001869905" evidence="1">
    <location>
        <begin position="20"/>
        <end position="111"/>
    </location>
</feature>
<protein>
    <submittedName>
        <fullName evidence="2">Uncharacterized protein</fullName>
    </submittedName>
</protein>
<keyword evidence="1" id="KW-0732">Signal</keyword>
<dbReference type="Proteomes" id="UP000029385">
    <property type="component" value="Unassembled WGS sequence"/>
</dbReference>
<comment type="caution">
    <text evidence="2">The sequence shown here is derived from an EMBL/GenBank/DDBJ whole genome shotgun (WGS) entry which is preliminary data.</text>
</comment>